<feature type="transmembrane region" description="Helical" evidence="2">
    <location>
        <begin position="50"/>
        <end position="69"/>
    </location>
</feature>
<evidence type="ECO:0000256" key="1">
    <source>
        <dbReference type="SAM" id="MobiDB-lite"/>
    </source>
</evidence>
<gene>
    <name evidence="3" type="ORF">IAB89_07720</name>
</gene>
<reference evidence="3" key="1">
    <citation type="submission" date="2020-10" db="EMBL/GenBank/DDBJ databases">
        <authorList>
            <person name="Gilroy R."/>
        </authorList>
    </citation>
    <scope>NUCLEOTIDE SEQUENCE</scope>
    <source>
        <strain evidence="3">ChiSxjej1B13-7958</strain>
    </source>
</reference>
<evidence type="ECO:0000313" key="4">
    <source>
        <dbReference type="Proteomes" id="UP000824242"/>
    </source>
</evidence>
<keyword evidence="2" id="KW-0472">Membrane</keyword>
<evidence type="ECO:0000313" key="3">
    <source>
        <dbReference type="EMBL" id="HIR47527.1"/>
    </source>
</evidence>
<keyword evidence="2" id="KW-0812">Transmembrane</keyword>
<comment type="caution">
    <text evidence="3">The sequence shown here is derived from an EMBL/GenBank/DDBJ whole genome shotgun (WGS) entry which is preliminary data.</text>
</comment>
<proteinExistence type="predicted"/>
<protein>
    <submittedName>
        <fullName evidence="3">Uncharacterized protein</fullName>
    </submittedName>
</protein>
<dbReference type="AlphaFoldDB" id="A0A9D1ANV5"/>
<accession>A0A9D1ANV5</accession>
<evidence type="ECO:0000256" key="2">
    <source>
        <dbReference type="SAM" id="Phobius"/>
    </source>
</evidence>
<organism evidence="3 4">
    <name type="scientific">Candidatus Caccousia avicola</name>
    <dbReference type="NCBI Taxonomy" id="2840721"/>
    <lineage>
        <taxon>Bacteria</taxon>
        <taxon>Bacillati</taxon>
        <taxon>Bacillota</taxon>
        <taxon>Clostridia</taxon>
        <taxon>Eubacteriales</taxon>
        <taxon>Oscillospiraceae</taxon>
        <taxon>Oscillospiraceae incertae sedis</taxon>
        <taxon>Candidatus Caccousia</taxon>
    </lineage>
</organism>
<sequence length="126" mass="13493">MIEIGMVTAIAAAAMFFWYRPRWGEGAKLCGLCFAMGLGGMFAGECGPLLTVLEGLLAVTAGVCCLFCLHREKLARLRAQKRRAHQKAQPAPAQQSVPDREQAQKAGNAPMLTVLYGGEPRGRGCA</sequence>
<name>A0A9D1ANV5_9FIRM</name>
<dbReference type="EMBL" id="DVGZ01000080">
    <property type="protein sequence ID" value="HIR47527.1"/>
    <property type="molecule type" value="Genomic_DNA"/>
</dbReference>
<feature type="region of interest" description="Disordered" evidence="1">
    <location>
        <begin position="80"/>
        <end position="126"/>
    </location>
</feature>
<keyword evidence="2" id="KW-1133">Transmembrane helix</keyword>
<dbReference type="Proteomes" id="UP000824242">
    <property type="component" value="Unassembled WGS sequence"/>
</dbReference>
<reference evidence="3" key="2">
    <citation type="journal article" date="2021" name="PeerJ">
        <title>Extensive microbial diversity within the chicken gut microbiome revealed by metagenomics and culture.</title>
        <authorList>
            <person name="Gilroy R."/>
            <person name="Ravi A."/>
            <person name="Getino M."/>
            <person name="Pursley I."/>
            <person name="Horton D.L."/>
            <person name="Alikhan N.F."/>
            <person name="Baker D."/>
            <person name="Gharbi K."/>
            <person name="Hall N."/>
            <person name="Watson M."/>
            <person name="Adriaenssens E.M."/>
            <person name="Foster-Nyarko E."/>
            <person name="Jarju S."/>
            <person name="Secka A."/>
            <person name="Antonio M."/>
            <person name="Oren A."/>
            <person name="Chaudhuri R.R."/>
            <person name="La Ragione R."/>
            <person name="Hildebrand F."/>
            <person name="Pallen M.J."/>
        </authorList>
    </citation>
    <scope>NUCLEOTIDE SEQUENCE</scope>
    <source>
        <strain evidence="3">ChiSxjej1B13-7958</strain>
    </source>
</reference>